<dbReference type="KEGG" id="wjo:FOL01_1097"/>
<proteinExistence type="predicted"/>
<dbReference type="AlphaFoldDB" id="A0A1L6RBQ0"/>
<accession>A0A1L6RBQ0</accession>
<organism evidence="2 3">
    <name type="scientific">Weissella jogaejeotgali</name>
    <dbReference type="NCBI Taxonomy" id="1631871"/>
    <lineage>
        <taxon>Bacteria</taxon>
        <taxon>Bacillati</taxon>
        <taxon>Bacillota</taxon>
        <taxon>Bacilli</taxon>
        <taxon>Lactobacillales</taxon>
        <taxon>Lactobacillaceae</taxon>
        <taxon>Weissella</taxon>
    </lineage>
</organism>
<keyword evidence="1" id="KW-0812">Transmembrane</keyword>
<feature type="transmembrane region" description="Helical" evidence="1">
    <location>
        <begin position="40"/>
        <end position="57"/>
    </location>
</feature>
<evidence type="ECO:0000256" key="1">
    <source>
        <dbReference type="SAM" id="Phobius"/>
    </source>
</evidence>
<evidence type="ECO:0000313" key="3">
    <source>
        <dbReference type="Proteomes" id="UP000185473"/>
    </source>
</evidence>
<sequence length="115" mass="13330">MTGKFWIKAAIAEFLVWIGYLIYVGHYLFNSSPALPYGPVWLHFILFPLVLAGWDLTCEKIDGSFLKPGYSLINGCFYFRKIFKLGIILYFATYMEILELLVQFLKVPNFKIISC</sequence>
<keyword evidence="1" id="KW-0472">Membrane</keyword>
<keyword evidence="1" id="KW-1133">Transmembrane helix</keyword>
<keyword evidence="3" id="KW-1185">Reference proteome</keyword>
<feature type="transmembrane region" description="Helical" evidence="1">
    <location>
        <begin position="87"/>
        <end position="105"/>
    </location>
</feature>
<feature type="transmembrane region" description="Helical" evidence="1">
    <location>
        <begin position="7"/>
        <end position="28"/>
    </location>
</feature>
<protein>
    <submittedName>
        <fullName evidence="2">Uncharacterized protein</fullName>
    </submittedName>
</protein>
<reference evidence="2 3" key="1">
    <citation type="submission" date="2016-02" db="EMBL/GenBank/DDBJ databases">
        <title>Complete Genome Sequence of Weissella jogaejeotgali FOL01.</title>
        <authorList>
            <person name="Lee J.-H."/>
            <person name="Ku H.-J."/>
        </authorList>
    </citation>
    <scope>NUCLEOTIDE SEQUENCE [LARGE SCALE GENOMIC DNA]</scope>
    <source>
        <strain evidence="2 3">FOL01</strain>
    </source>
</reference>
<name>A0A1L6RBQ0_9LACO</name>
<evidence type="ECO:0000313" key="2">
    <source>
        <dbReference type="EMBL" id="APS41956.1"/>
    </source>
</evidence>
<dbReference type="EMBL" id="CP014332">
    <property type="protein sequence ID" value="APS41956.1"/>
    <property type="molecule type" value="Genomic_DNA"/>
</dbReference>
<gene>
    <name evidence="2" type="ORF">FOL01_1097</name>
</gene>
<dbReference type="Proteomes" id="UP000185473">
    <property type="component" value="Chromosome"/>
</dbReference>